<dbReference type="SUPFAM" id="SSF48008">
    <property type="entry name" value="GntR ligand-binding domain-like"/>
    <property type="match status" value="1"/>
</dbReference>
<evidence type="ECO:0000313" key="5">
    <source>
        <dbReference type="EMBL" id="KMW57665.1"/>
    </source>
</evidence>
<dbReference type="Proteomes" id="UP000037178">
    <property type="component" value="Unassembled WGS sequence"/>
</dbReference>
<dbReference type="Pfam" id="PF00392">
    <property type="entry name" value="GntR"/>
    <property type="match status" value="1"/>
</dbReference>
<reference evidence="5 6" key="1">
    <citation type="submission" date="2015-06" db="EMBL/GenBank/DDBJ databases">
        <title>Draft genome sequence of an Alphaproteobacteria species associated to the Mediterranean sponge Oscarella lobularis.</title>
        <authorList>
            <person name="Jourda C."/>
            <person name="Santini S."/>
            <person name="Claverie J.-M."/>
        </authorList>
    </citation>
    <scope>NUCLEOTIDE SEQUENCE [LARGE SCALE GENOMIC DNA]</scope>
    <source>
        <strain evidence="5">IGS</strain>
    </source>
</reference>
<feature type="domain" description="HTH gntR-type" evidence="4">
    <location>
        <begin position="13"/>
        <end position="80"/>
    </location>
</feature>
<keyword evidence="1" id="KW-0805">Transcription regulation</keyword>
<dbReference type="AlphaFoldDB" id="A0A0J9E4G1"/>
<dbReference type="SMART" id="SM00345">
    <property type="entry name" value="HTH_GNTR"/>
    <property type="match status" value="1"/>
</dbReference>
<dbReference type="PANTHER" id="PTHR43537">
    <property type="entry name" value="TRANSCRIPTIONAL REGULATOR, GNTR FAMILY"/>
    <property type="match status" value="1"/>
</dbReference>
<dbReference type="Gene3D" id="1.10.10.10">
    <property type="entry name" value="Winged helix-like DNA-binding domain superfamily/Winged helix DNA-binding domain"/>
    <property type="match status" value="1"/>
</dbReference>
<dbReference type="STRING" id="1675527.AIOL_002630"/>
<dbReference type="GO" id="GO:0003677">
    <property type="term" value="F:DNA binding"/>
    <property type="evidence" value="ECO:0007669"/>
    <property type="project" value="UniProtKB-KW"/>
</dbReference>
<dbReference type="SUPFAM" id="SSF46785">
    <property type="entry name" value="Winged helix' DNA-binding domain"/>
    <property type="match status" value="1"/>
</dbReference>
<evidence type="ECO:0000313" key="6">
    <source>
        <dbReference type="Proteomes" id="UP000037178"/>
    </source>
</evidence>
<comment type="caution">
    <text evidence="5">The sequence shown here is derived from an EMBL/GenBank/DDBJ whole genome shotgun (WGS) entry which is preliminary data.</text>
</comment>
<evidence type="ECO:0000256" key="1">
    <source>
        <dbReference type="ARBA" id="ARBA00023015"/>
    </source>
</evidence>
<dbReference type="PANTHER" id="PTHR43537:SF50">
    <property type="entry name" value="TRANSCRIPTIONAL REGULATORY PROTEIN"/>
    <property type="match status" value="1"/>
</dbReference>
<dbReference type="Pfam" id="PF07729">
    <property type="entry name" value="FCD"/>
    <property type="match status" value="1"/>
</dbReference>
<protein>
    <submittedName>
        <fullName evidence="5">Transcriptional regulator, GntR family</fullName>
    </submittedName>
</protein>
<dbReference type="InterPro" id="IPR036390">
    <property type="entry name" value="WH_DNA-bd_sf"/>
</dbReference>
<keyword evidence="3" id="KW-0804">Transcription</keyword>
<dbReference type="CDD" id="cd07377">
    <property type="entry name" value="WHTH_GntR"/>
    <property type="match status" value="1"/>
</dbReference>
<dbReference type="PROSITE" id="PS50949">
    <property type="entry name" value="HTH_GNTR"/>
    <property type="match status" value="1"/>
</dbReference>
<dbReference type="EMBL" id="LFTY01000002">
    <property type="protein sequence ID" value="KMW57665.1"/>
    <property type="molecule type" value="Genomic_DNA"/>
</dbReference>
<accession>A0A0J9E4G1</accession>
<dbReference type="PRINTS" id="PR00035">
    <property type="entry name" value="HTHGNTR"/>
</dbReference>
<organism evidence="5 6">
    <name type="scientific">Candidatus Rhodobacter oscarellae</name>
    <dbReference type="NCBI Taxonomy" id="1675527"/>
    <lineage>
        <taxon>Bacteria</taxon>
        <taxon>Pseudomonadati</taxon>
        <taxon>Pseudomonadota</taxon>
        <taxon>Alphaproteobacteria</taxon>
        <taxon>Rhodobacterales</taxon>
        <taxon>Rhodobacter group</taxon>
        <taxon>Rhodobacter</taxon>
    </lineage>
</organism>
<dbReference type="GO" id="GO:0003700">
    <property type="term" value="F:DNA-binding transcription factor activity"/>
    <property type="evidence" value="ECO:0007669"/>
    <property type="project" value="InterPro"/>
</dbReference>
<sequence>MSKAQTPPSENPKAGVENVASILRDRIVKGELPPRARIVERQLSAELGVSRTPVREALKLLEADGLIEISLHRGAVVSEFRPEDAVTLFEVIAVLEGLAAKRVCEIITPDILQRLEDMHSAMLDHHKAGRRNGYFDLNTAIHDFIIQTSANPVLITTHQRLMIQARRGRYLAIMEPERLAQAVDEHEDLMRAFRSGQASKAAEIWETHLRHTGQTVAAVLQSGNAS</sequence>
<dbReference type="SMART" id="SM00895">
    <property type="entry name" value="FCD"/>
    <property type="match status" value="1"/>
</dbReference>
<dbReference type="InterPro" id="IPR036388">
    <property type="entry name" value="WH-like_DNA-bd_sf"/>
</dbReference>
<gene>
    <name evidence="5" type="ORF">AIOL_002630</name>
</gene>
<evidence type="ECO:0000256" key="2">
    <source>
        <dbReference type="ARBA" id="ARBA00023125"/>
    </source>
</evidence>
<dbReference type="Gene3D" id="1.20.120.530">
    <property type="entry name" value="GntR ligand-binding domain-like"/>
    <property type="match status" value="1"/>
</dbReference>
<dbReference type="InterPro" id="IPR008920">
    <property type="entry name" value="TF_FadR/GntR_C"/>
</dbReference>
<keyword evidence="2" id="KW-0238">DNA-binding</keyword>
<proteinExistence type="predicted"/>
<dbReference type="OrthoDB" id="8638122at2"/>
<evidence type="ECO:0000259" key="4">
    <source>
        <dbReference type="PROSITE" id="PS50949"/>
    </source>
</evidence>
<keyword evidence="6" id="KW-1185">Reference proteome</keyword>
<dbReference type="InterPro" id="IPR000524">
    <property type="entry name" value="Tscrpt_reg_HTH_GntR"/>
</dbReference>
<dbReference type="PATRIC" id="fig|1675527.3.peg.2757"/>
<name>A0A0J9E4G1_9RHOB</name>
<dbReference type="InterPro" id="IPR011711">
    <property type="entry name" value="GntR_C"/>
</dbReference>
<evidence type="ECO:0000256" key="3">
    <source>
        <dbReference type="ARBA" id="ARBA00023163"/>
    </source>
</evidence>
<dbReference type="RefSeq" id="WP_049643367.1">
    <property type="nucleotide sequence ID" value="NZ_LFTY01000002.1"/>
</dbReference>